<organism evidence="2 3">
    <name type="scientific">Bifidobacterium pseudolongum subsp. globosum</name>
    <dbReference type="NCBI Taxonomy" id="1690"/>
    <lineage>
        <taxon>Bacteria</taxon>
        <taxon>Bacillati</taxon>
        <taxon>Actinomycetota</taxon>
        <taxon>Actinomycetes</taxon>
        <taxon>Bifidobacteriales</taxon>
        <taxon>Bifidobacteriaceae</taxon>
        <taxon>Bifidobacterium</taxon>
    </lineage>
</organism>
<evidence type="ECO:0000256" key="1">
    <source>
        <dbReference type="SAM" id="Phobius"/>
    </source>
</evidence>
<dbReference type="RefSeq" id="WP_129897776.1">
    <property type="nucleotide sequence ID" value="NZ_RYUH01000011.1"/>
</dbReference>
<evidence type="ECO:0000313" key="2">
    <source>
        <dbReference type="EMBL" id="RYQ10148.1"/>
    </source>
</evidence>
<comment type="caution">
    <text evidence="2">The sequence shown here is derived from an EMBL/GenBank/DDBJ whole genome shotgun (WGS) entry which is preliminary data.</text>
</comment>
<gene>
    <name evidence="2" type="ORF">PG2093B_1242</name>
</gene>
<feature type="transmembrane region" description="Helical" evidence="1">
    <location>
        <begin position="61"/>
        <end position="83"/>
    </location>
</feature>
<dbReference type="AlphaFoldDB" id="A0A4Q5A1H3"/>
<keyword evidence="1" id="KW-1133">Transmembrane helix</keyword>
<evidence type="ECO:0000313" key="3">
    <source>
        <dbReference type="Proteomes" id="UP000292568"/>
    </source>
</evidence>
<protein>
    <submittedName>
        <fullName evidence="2">Uncharacterized protein</fullName>
    </submittedName>
</protein>
<keyword evidence="1" id="KW-0812">Transmembrane</keyword>
<sequence>MTVDEIVHPVSRAELLSSYGWLLTLAQIMVIVGILLFGAVKTYMDYRYFSTHIEESIGTSIVWIRCVFYLIAVIVAGVGLQLLKP</sequence>
<accession>A0A4Q5A1H3</accession>
<name>A0A4Q5A1H3_9BIFI</name>
<feature type="transmembrane region" description="Helical" evidence="1">
    <location>
        <begin position="20"/>
        <end position="40"/>
    </location>
</feature>
<dbReference type="Proteomes" id="UP000292568">
    <property type="component" value="Unassembled WGS sequence"/>
</dbReference>
<dbReference type="EMBL" id="RYUH01000011">
    <property type="protein sequence ID" value="RYQ10148.1"/>
    <property type="molecule type" value="Genomic_DNA"/>
</dbReference>
<reference evidence="2 3" key="1">
    <citation type="submission" date="2018-12" db="EMBL/GenBank/DDBJ databases">
        <title>Unveiling genomic diversity among members of the Bifidobacterium pseudolongum species, a widely distributed gut commensal of the animal kingdom.</title>
        <authorList>
            <person name="Lugli G.A."/>
            <person name="Duranti S."/>
            <person name="Albert K."/>
            <person name="Mancabelli L."/>
            <person name="Napoli S."/>
            <person name="Viappiani A."/>
            <person name="Anzalone R."/>
            <person name="Longhi G."/>
            <person name="Milani C."/>
            <person name="Turroni F."/>
            <person name="Alessandri G."/>
            <person name="Sela D.A."/>
            <person name="Van Sinderen D."/>
            <person name="Ventura M."/>
        </authorList>
    </citation>
    <scope>NUCLEOTIDE SEQUENCE [LARGE SCALE GENOMIC DNA]</scope>
    <source>
        <strain evidence="2 3">2093B</strain>
    </source>
</reference>
<proteinExistence type="predicted"/>
<keyword evidence="1" id="KW-0472">Membrane</keyword>